<proteinExistence type="predicted"/>
<accession>A0A1R1Y9G4</accession>
<evidence type="ECO:0000313" key="1">
    <source>
        <dbReference type="EMBL" id="OMJ23567.1"/>
    </source>
</evidence>
<sequence length="77" mass="8440">MDTRYSSPKIVSKIPQWVLGSLDNMESDTASSNSSMANYKILHNKPSNEIADTKLLGVSLNEAISKLTGFFNNFLAS</sequence>
<keyword evidence="2" id="KW-1185">Reference proteome</keyword>
<dbReference type="AlphaFoldDB" id="A0A1R1Y9G4"/>
<gene>
    <name evidence="1" type="ORF">AYI70_g2193</name>
</gene>
<organism evidence="1 2">
    <name type="scientific">Smittium culicis</name>
    <dbReference type="NCBI Taxonomy" id="133412"/>
    <lineage>
        <taxon>Eukaryota</taxon>
        <taxon>Fungi</taxon>
        <taxon>Fungi incertae sedis</taxon>
        <taxon>Zoopagomycota</taxon>
        <taxon>Kickxellomycotina</taxon>
        <taxon>Harpellomycetes</taxon>
        <taxon>Harpellales</taxon>
        <taxon>Legeriomycetaceae</taxon>
        <taxon>Smittium</taxon>
    </lineage>
</organism>
<comment type="caution">
    <text evidence="1">The sequence shown here is derived from an EMBL/GenBank/DDBJ whole genome shotgun (WGS) entry which is preliminary data.</text>
</comment>
<protein>
    <submittedName>
        <fullName evidence="1">Uncharacterized protein</fullName>
    </submittedName>
</protein>
<reference evidence="1 2" key="1">
    <citation type="submission" date="2017-01" db="EMBL/GenBank/DDBJ databases">
        <authorList>
            <person name="Mah S.A."/>
            <person name="Swanson W.J."/>
            <person name="Moy G.W."/>
            <person name="Vacquier V.D."/>
        </authorList>
    </citation>
    <scope>NUCLEOTIDE SEQUENCE [LARGE SCALE GENOMIC DNA]</scope>
    <source>
        <strain evidence="1 2">GSMNP</strain>
    </source>
</reference>
<dbReference type="Proteomes" id="UP000187283">
    <property type="component" value="Unassembled WGS sequence"/>
</dbReference>
<name>A0A1R1Y9G4_9FUNG</name>
<evidence type="ECO:0000313" key="2">
    <source>
        <dbReference type="Proteomes" id="UP000187283"/>
    </source>
</evidence>
<dbReference type="EMBL" id="LSSN01000523">
    <property type="protein sequence ID" value="OMJ23567.1"/>
    <property type="molecule type" value="Genomic_DNA"/>
</dbReference>